<evidence type="ECO:0000313" key="3">
    <source>
        <dbReference type="Proteomes" id="UP001202180"/>
    </source>
</evidence>
<dbReference type="Pfam" id="PF26308">
    <property type="entry name" value="YopA_M"/>
    <property type="match status" value="1"/>
</dbReference>
<reference evidence="2 3" key="1">
    <citation type="submission" date="2022-04" db="EMBL/GenBank/DDBJ databases">
        <title>Spirosoma sp. strain RP8 genome sequencing and assembly.</title>
        <authorList>
            <person name="Jung Y."/>
        </authorList>
    </citation>
    <scope>NUCLEOTIDE SEQUENCE [LARGE SCALE GENOMIC DNA]</scope>
    <source>
        <strain evidence="2 3">RP8</strain>
    </source>
</reference>
<accession>A0ABT0HR08</accession>
<evidence type="ECO:0000313" key="2">
    <source>
        <dbReference type="EMBL" id="MCK8494611.1"/>
    </source>
</evidence>
<evidence type="ECO:0000259" key="1">
    <source>
        <dbReference type="Pfam" id="PF26308"/>
    </source>
</evidence>
<dbReference type="Proteomes" id="UP001202180">
    <property type="component" value="Unassembled WGS sequence"/>
</dbReference>
<dbReference type="RefSeq" id="WP_248479119.1">
    <property type="nucleotide sequence ID" value="NZ_JALPRF010000003.1"/>
</dbReference>
<dbReference type="InterPro" id="IPR058684">
    <property type="entry name" value="YopA_M"/>
</dbReference>
<keyword evidence="3" id="KW-1185">Reference proteome</keyword>
<name>A0ABT0HR08_9BACT</name>
<feature type="domain" description="YopA central" evidence="1">
    <location>
        <begin position="115"/>
        <end position="246"/>
    </location>
</feature>
<proteinExistence type="predicted"/>
<dbReference type="EMBL" id="JALPRF010000003">
    <property type="protein sequence ID" value="MCK8494611.1"/>
    <property type="molecule type" value="Genomic_DNA"/>
</dbReference>
<protein>
    <recommendedName>
        <fullName evidence="1">YopA central domain-containing protein</fullName>
    </recommendedName>
</protein>
<gene>
    <name evidence="2" type="ORF">M0L20_22275</name>
</gene>
<organism evidence="2 3">
    <name type="scientific">Spirosoma liriopis</name>
    <dbReference type="NCBI Taxonomy" id="2937440"/>
    <lineage>
        <taxon>Bacteria</taxon>
        <taxon>Pseudomonadati</taxon>
        <taxon>Bacteroidota</taxon>
        <taxon>Cytophagia</taxon>
        <taxon>Cytophagales</taxon>
        <taxon>Cytophagaceae</taxon>
        <taxon>Spirosoma</taxon>
    </lineage>
</organism>
<comment type="caution">
    <text evidence="2">The sequence shown here is derived from an EMBL/GenBank/DDBJ whole genome shotgun (WGS) entry which is preliminary data.</text>
</comment>
<sequence>MTTQSTRIIPPVLMQEPNESIPVYKGVFTLSTKNKHVDVEGELSFEWFPRMGVQFRGDIKTELRNAFGIAFHDSNFDLSINGLSMGECFLTSSTIPTDGDIYIEGIMSNHTVMGDKSVEVEKVQFAIPNLRDFLGTATGINNGFTHGRLTFDNHEYLIVLDKVPEFSAKHGLLDKRGGFLNLYAGEVTHIKKPVSLESLKSPLHCFSTFLTFLNGTRCAPLFSTGMFENESVWTDYSAYLVDQYKVVRSWAPSSIISVSEIWKEFSVLWKDDGHKDFLTSAIHWYVEANMQSGLTDGAIIMAQTALELIYNWLLVEQLKFIAGKDAENISASNKIRLLLSVLKVSNEIPNSLFRLKELADSSNDEIVDAPETFVQIRNAIVHSQASKRRKVAAISNMTKFEALQLSLWYIELSLLYILKYQGEYSNRCSYDSSAFEEDKVVPWAYKS</sequence>